<sequence length="87" mass="9595">MEKNPLAELADHLLAALREGWNSLSRGQRRALGAVLVVDSTAKAIALADLARANKRRVRGPKWAWAPLITFVDILGWVSYFAAGKKR</sequence>
<proteinExistence type="predicted"/>
<dbReference type="AlphaFoldDB" id="A0A1Q2HWY0"/>
<gene>
    <name evidence="8" type="ORF">CGLAU_06590</name>
</gene>
<dbReference type="Proteomes" id="UP000217209">
    <property type="component" value="Chromosome"/>
</dbReference>
<reference evidence="8 9" key="1">
    <citation type="submission" date="2016-12" db="EMBL/GenBank/DDBJ databases">
        <authorList>
            <person name="Song W.-J."/>
            <person name="Kurnit D.M."/>
        </authorList>
    </citation>
    <scope>NUCLEOTIDE SEQUENCE [LARGE SCALE GENOMIC DNA]</scope>
    <source>
        <strain evidence="8 9">DSM 30827</strain>
    </source>
</reference>
<feature type="transmembrane region" description="Helical" evidence="6">
    <location>
        <begin position="63"/>
        <end position="83"/>
    </location>
</feature>
<organism evidence="8 9">
    <name type="scientific">Corynebacterium glaucum</name>
    <dbReference type="NCBI Taxonomy" id="187491"/>
    <lineage>
        <taxon>Bacteria</taxon>
        <taxon>Bacillati</taxon>
        <taxon>Actinomycetota</taxon>
        <taxon>Actinomycetes</taxon>
        <taxon>Mycobacteriales</taxon>
        <taxon>Corynebacteriaceae</taxon>
        <taxon>Corynebacterium</taxon>
    </lineage>
</organism>
<keyword evidence="2" id="KW-1003">Cell membrane</keyword>
<evidence type="ECO:0000313" key="9">
    <source>
        <dbReference type="Proteomes" id="UP000217209"/>
    </source>
</evidence>
<dbReference type="Pfam" id="PF13396">
    <property type="entry name" value="PLDc_N"/>
    <property type="match status" value="1"/>
</dbReference>
<evidence type="ECO:0000313" key="8">
    <source>
        <dbReference type="EMBL" id="AQQ15280.1"/>
    </source>
</evidence>
<evidence type="ECO:0000256" key="2">
    <source>
        <dbReference type="ARBA" id="ARBA00022475"/>
    </source>
</evidence>
<evidence type="ECO:0000256" key="3">
    <source>
        <dbReference type="ARBA" id="ARBA00022692"/>
    </source>
</evidence>
<keyword evidence="5 6" id="KW-0472">Membrane</keyword>
<keyword evidence="4 6" id="KW-1133">Transmembrane helix</keyword>
<name>A0A1Q2HWY0_9CORY</name>
<protein>
    <recommendedName>
        <fullName evidence="7">Cardiolipin synthase N-terminal domain-containing protein</fullName>
    </recommendedName>
</protein>
<evidence type="ECO:0000259" key="7">
    <source>
        <dbReference type="Pfam" id="PF13396"/>
    </source>
</evidence>
<evidence type="ECO:0000256" key="5">
    <source>
        <dbReference type="ARBA" id="ARBA00023136"/>
    </source>
</evidence>
<evidence type="ECO:0000256" key="1">
    <source>
        <dbReference type="ARBA" id="ARBA00004651"/>
    </source>
</evidence>
<keyword evidence="9" id="KW-1185">Reference proteome</keyword>
<dbReference type="OrthoDB" id="5125307at2"/>
<dbReference type="KEGG" id="cgv:CGLAU_06590"/>
<dbReference type="RefSeq" id="WP_157731283.1">
    <property type="nucleotide sequence ID" value="NZ_CP019688.1"/>
</dbReference>
<evidence type="ECO:0000256" key="6">
    <source>
        <dbReference type="SAM" id="Phobius"/>
    </source>
</evidence>
<dbReference type="EMBL" id="CP019688">
    <property type="protein sequence ID" value="AQQ15280.1"/>
    <property type="molecule type" value="Genomic_DNA"/>
</dbReference>
<accession>A0A1Q2HWY0</accession>
<comment type="subcellular location">
    <subcellularLocation>
        <location evidence="1">Cell membrane</location>
        <topology evidence="1">Multi-pass membrane protein</topology>
    </subcellularLocation>
</comment>
<dbReference type="GO" id="GO:0005886">
    <property type="term" value="C:plasma membrane"/>
    <property type="evidence" value="ECO:0007669"/>
    <property type="project" value="UniProtKB-SubCell"/>
</dbReference>
<evidence type="ECO:0000256" key="4">
    <source>
        <dbReference type="ARBA" id="ARBA00022989"/>
    </source>
</evidence>
<dbReference type="InterPro" id="IPR027379">
    <property type="entry name" value="CLS_N"/>
</dbReference>
<feature type="domain" description="Cardiolipin synthase N-terminal" evidence="7">
    <location>
        <begin position="45"/>
        <end position="84"/>
    </location>
</feature>
<keyword evidence="3 6" id="KW-0812">Transmembrane</keyword>